<feature type="non-terminal residue" evidence="1">
    <location>
        <position position="85"/>
    </location>
</feature>
<dbReference type="OrthoDB" id="2910287at2759"/>
<organism evidence="1 2">
    <name type="scientific">Trematosphaeria pertusa</name>
    <dbReference type="NCBI Taxonomy" id="390896"/>
    <lineage>
        <taxon>Eukaryota</taxon>
        <taxon>Fungi</taxon>
        <taxon>Dikarya</taxon>
        <taxon>Ascomycota</taxon>
        <taxon>Pezizomycotina</taxon>
        <taxon>Dothideomycetes</taxon>
        <taxon>Pleosporomycetidae</taxon>
        <taxon>Pleosporales</taxon>
        <taxon>Massarineae</taxon>
        <taxon>Trematosphaeriaceae</taxon>
        <taxon>Trematosphaeria</taxon>
    </lineage>
</organism>
<dbReference type="Gene3D" id="2.60.20.10">
    <property type="entry name" value="Crystallins"/>
    <property type="match status" value="1"/>
</dbReference>
<keyword evidence="2" id="KW-1185">Reference proteome</keyword>
<accession>A0A6A6IBX4</accession>
<dbReference type="EMBL" id="ML987197">
    <property type="protein sequence ID" value="KAF2247050.1"/>
    <property type="molecule type" value="Genomic_DNA"/>
</dbReference>
<proteinExistence type="predicted"/>
<name>A0A6A6IBX4_9PLEO</name>
<evidence type="ECO:0000313" key="1">
    <source>
        <dbReference type="EMBL" id="KAF2247050.1"/>
    </source>
</evidence>
<evidence type="ECO:0000313" key="2">
    <source>
        <dbReference type="Proteomes" id="UP000800094"/>
    </source>
</evidence>
<sequence length="85" mass="9425">LYICADAGFKGTCENLHLDPGKCYNAPNQWNKNISSAGPDNGTFCALYPEYDCHGKALPFTFPGMRALSHYGFDDTSSSYRCEFL</sequence>
<reference evidence="1" key="1">
    <citation type="journal article" date="2020" name="Stud. Mycol.">
        <title>101 Dothideomycetes genomes: a test case for predicting lifestyles and emergence of pathogens.</title>
        <authorList>
            <person name="Haridas S."/>
            <person name="Albert R."/>
            <person name="Binder M."/>
            <person name="Bloem J."/>
            <person name="Labutti K."/>
            <person name="Salamov A."/>
            <person name="Andreopoulos B."/>
            <person name="Baker S."/>
            <person name="Barry K."/>
            <person name="Bills G."/>
            <person name="Bluhm B."/>
            <person name="Cannon C."/>
            <person name="Castanera R."/>
            <person name="Culley D."/>
            <person name="Daum C."/>
            <person name="Ezra D."/>
            <person name="Gonzalez J."/>
            <person name="Henrissat B."/>
            <person name="Kuo A."/>
            <person name="Liang C."/>
            <person name="Lipzen A."/>
            <person name="Lutzoni F."/>
            <person name="Magnuson J."/>
            <person name="Mondo S."/>
            <person name="Nolan M."/>
            <person name="Ohm R."/>
            <person name="Pangilinan J."/>
            <person name="Park H.-J."/>
            <person name="Ramirez L."/>
            <person name="Alfaro M."/>
            <person name="Sun H."/>
            <person name="Tritt A."/>
            <person name="Yoshinaga Y."/>
            <person name="Zwiers L.-H."/>
            <person name="Turgeon B."/>
            <person name="Goodwin S."/>
            <person name="Spatafora J."/>
            <person name="Crous P."/>
            <person name="Grigoriev I."/>
        </authorList>
    </citation>
    <scope>NUCLEOTIDE SEQUENCE</scope>
    <source>
        <strain evidence="1">CBS 122368</strain>
    </source>
</reference>
<dbReference type="Proteomes" id="UP000800094">
    <property type="component" value="Unassembled WGS sequence"/>
</dbReference>
<dbReference type="RefSeq" id="XP_033682054.1">
    <property type="nucleotide sequence ID" value="XM_033822816.1"/>
</dbReference>
<protein>
    <submittedName>
        <fullName evidence="1">Uncharacterized protein</fullName>
    </submittedName>
</protein>
<gene>
    <name evidence="1" type="ORF">BU26DRAFT_402487</name>
</gene>
<dbReference type="GeneID" id="54576146"/>
<dbReference type="AlphaFoldDB" id="A0A6A6IBX4"/>
<feature type="non-terminal residue" evidence="1">
    <location>
        <position position="1"/>
    </location>
</feature>